<evidence type="ECO:0000313" key="3">
    <source>
        <dbReference type="Proteomes" id="UP001334005"/>
    </source>
</evidence>
<keyword evidence="1" id="KW-0479">Metal-binding</keyword>
<keyword evidence="3" id="KW-1185">Reference proteome</keyword>
<dbReference type="InterPro" id="IPR040442">
    <property type="entry name" value="Pyrv_kinase-like_dom_sf"/>
</dbReference>
<sequence length="89" mass="9575">MRPNRLSELVTLKIPAINAWLSCNSGYIAEVLGQCGFDSVTVDLQHGQFGMDVVPSLLQAISSTDAMPLVRCAENSFGDINKILDSGAY</sequence>
<feature type="non-terminal residue" evidence="2">
    <location>
        <position position="89"/>
    </location>
</feature>
<name>A0ABU8YZ83_9ENTR</name>
<dbReference type="InterPro" id="IPR015813">
    <property type="entry name" value="Pyrv/PenolPyrv_kinase-like_dom"/>
</dbReference>
<gene>
    <name evidence="2" type="ORF">QFI66_000210</name>
</gene>
<reference evidence="2 3" key="1">
    <citation type="submission" date="2024-03" db="EMBL/GenBank/DDBJ databases">
        <title>Two novel Raoultella species associated with bleeding cankers of broadleaf hosts, Raoultella scottia sp. nov. and Raoultella lignicola sp. nov.</title>
        <authorList>
            <person name="Brady C.L."/>
        </authorList>
    </citation>
    <scope>NUCLEOTIDE SEQUENCE [LARGE SCALE GENOMIC DNA]</scope>
    <source>
        <strain evidence="2 3">BAC 10a-01-01</strain>
    </source>
</reference>
<dbReference type="SUPFAM" id="SSF51621">
    <property type="entry name" value="Phosphoenolpyruvate/pyruvate domain"/>
    <property type="match status" value="1"/>
</dbReference>
<dbReference type="Gene3D" id="3.20.20.60">
    <property type="entry name" value="Phosphoenolpyruvate-binding domains"/>
    <property type="match status" value="1"/>
</dbReference>
<protein>
    <submittedName>
        <fullName evidence="2">2,4-dihydroxyhept-2-ene-1,7-dioic acid aldolase</fullName>
    </submittedName>
</protein>
<organism evidence="2 3">
    <name type="scientific">Raoultella scottii</name>
    <dbReference type="NCBI Taxonomy" id="3040937"/>
    <lineage>
        <taxon>Bacteria</taxon>
        <taxon>Pseudomonadati</taxon>
        <taxon>Pseudomonadota</taxon>
        <taxon>Gammaproteobacteria</taxon>
        <taxon>Enterobacterales</taxon>
        <taxon>Enterobacteriaceae</taxon>
        <taxon>Klebsiella/Raoultella group</taxon>
        <taxon>Raoultella</taxon>
    </lineage>
</organism>
<dbReference type="InterPro" id="IPR050251">
    <property type="entry name" value="HpcH-HpaI_aldolase"/>
</dbReference>
<accession>A0ABU8YZ83</accession>
<evidence type="ECO:0000313" key="2">
    <source>
        <dbReference type="EMBL" id="MEK0246583.1"/>
    </source>
</evidence>
<comment type="caution">
    <text evidence="2">The sequence shown here is derived from an EMBL/GenBank/DDBJ whole genome shotgun (WGS) entry which is preliminary data.</text>
</comment>
<evidence type="ECO:0000256" key="1">
    <source>
        <dbReference type="ARBA" id="ARBA00022723"/>
    </source>
</evidence>
<dbReference type="PANTHER" id="PTHR30502:SF0">
    <property type="entry name" value="PHOSPHOENOLPYRUVATE CARBOXYLASE FAMILY PROTEIN"/>
    <property type="match status" value="1"/>
</dbReference>
<dbReference type="PANTHER" id="PTHR30502">
    <property type="entry name" value="2-KETO-3-DEOXY-L-RHAMNONATE ALDOLASE"/>
    <property type="match status" value="1"/>
</dbReference>
<proteinExistence type="predicted"/>
<dbReference type="Proteomes" id="UP001334005">
    <property type="component" value="Unassembled WGS sequence"/>
</dbReference>
<dbReference type="EMBL" id="JARXNH020000020">
    <property type="protein sequence ID" value="MEK0246583.1"/>
    <property type="molecule type" value="Genomic_DNA"/>
</dbReference>